<sequence length="264" mass="29204">MREPVPVDACPPEHAAMGHCTPTIAAVPREPIPTLTDADRAAAFPALSHPHMAHGATTWRRLDIDHLEAWDDGDTRGQSWEGKASWGGDIHRAWLRSSGERTGGHLESAQVELRYSRAVARWWDVVGGLRRDWGDAPSRTRLGVGVQGIAPYMFEVSAIAYAGEGGGLAAELEAEYDLRFTNRLVLQPMVEVELNSKDDPRRGIGHGLSEVEAGLRLRYEVTRRFAPYLGVVHERAFGRTADLHAADGEATRETRWIAGIKLWF</sequence>
<accession>A0ABT6JWW2</accession>
<keyword evidence="2" id="KW-1185">Reference proteome</keyword>
<dbReference type="Proteomes" id="UP001156873">
    <property type="component" value="Unassembled WGS sequence"/>
</dbReference>
<name>A0ABT6JWW2_9GAMM</name>
<evidence type="ECO:0000313" key="2">
    <source>
        <dbReference type="Proteomes" id="UP001156873"/>
    </source>
</evidence>
<gene>
    <name evidence="1" type="ORF">QFW81_14855</name>
</gene>
<dbReference type="SUPFAM" id="SSF103515">
    <property type="entry name" value="Autotransporter"/>
    <property type="match status" value="1"/>
</dbReference>
<protein>
    <submittedName>
        <fullName evidence="1">Copper resistance protein B</fullName>
    </submittedName>
</protein>
<reference evidence="1 2" key="1">
    <citation type="submission" date="2023-04" db="EMBL/GenBank/DDBJ databases">
        <title>Luteimonas sp. M1R5S59.</title>
        <authorList>
            <person name="Sun J.-Q."/>
        </authorList>
    </citation>
    <scope>NUCLEOTIDE SEQUENCE [LARGE SCALE GENOMIC DNA]</scope>
    <source>
        <strain evidence="1 2">M1R5S59</strain>
    </source>
</reference>
<dbReference type="InterPro" id="IPR036709">
    <property type="entry name" value="Autotransporte_beta_dom_sf"/>
</dbReference>
<dbReference type="RefSeq" id="WP_280579862.1">
    <property type="nucleotide sequence ID" value="NZ_JARXRO010000020.1"/>
</dbReference>
<evidence type="ECO:0000313" key="1">
    <source>
        <dbReference type="EMBL" id="MDH5835193.1"/>
    </source>
</evidence>
<proteinExistence type="predicted"/>
<organism evidence="1 2">
    <name type="scientific">Luteimonas kalidii</name>
    <dbReference type="NCBI Taxonomy" id="3042025"/>
    <lineage>
        <taxon>Bacteria</taxon>
        <taxon>Pseudomonadati</taxon>
        <taxon>Pseudomonadota</taxon>
        <taxon>Gammaproteobacteria</taxon>
        <taxon>Lysobacterales</taxon>
        <taxon>Lysobacteraceae</taxon>
        <taxon>Luteimonas</taxon>
    </lineage>
</organism>
<dbReference type="Pfam" id="PF05275">
    <property type="entry name" value="CopB"/>
    <property type="match status" value="1"/>
</dbReference>
<dbReference type="InterPro" id="IPR007939">
    <property type="entry name" value="Cu-R_B_prcur"/>
</dbReference>
<dbReference type="EMBL" id="JARXRO010000020">
    <property type="protein sequence ID" value="MDH5835193.1"/>
    <property type="molecule type" value="Genomic_DNA"/>
</dbReference>
<comment type="caution">
    <text evidence="1">The sequence shown here is derived from an EMBL/GenBank/DDBJ whole genome shotgun (WGS) entry which is preliminary data.</text>
</comment>